<dbReference type="InterPro" id="IPR039847">
    <property type="entry name" value="Ubox5"/>
</dbReference>
<dbReference type="Proteomes" id="UP001140217">
    <property type="component" value="Unassembled WGS sequence"/>
</dbReference>
<dbReference type="InterPro" id="IPR003613">
    <property type="entry name" value="Ubox_domain"/>
</dbReference>
<evidence type="ECO:0000256" key="5">
    <source>
        <dbReference type="ARBA" id="ARBA00012483"/>
    </source>
</evidence>
<evidence type="ECO:0000256" key="2">
    <source>
        <dbReference type="ARBA" id="ARBA00004496"/>
    </source>
</evidence>
<keyword evidence="6" id="KW-0963">Cytoplasm</keyword>
<dbReference type="Pfam" id="PF19318">
    <property type="entry name" value="DUF5918"/>
    <property type="match status" value="1"/>
</dbReference>
<comment type="similarity">
    <text evidence="4">Belongs to the ubiquitin conjugation factor E4 family.</text>
</comment>
<dbReference type="GO" id="GO:0005737">
    <property type="term" value="C:cytoplasm"/>
    <property type="evidence" value="ECO:0007669"/>
    <property type="project" value="UniProtKB-SubCell"/>
</dbReference>
<feature type="domain" description="U-box" evidence="9">
    <location>
        <begin position="231"/>
        <end position="304"/>
    </location>
</feature>
<dbReference type="SUPFAM" id="SSF57850">
    <property type="entry name" value="RING/U-box"/>
    <property type="match status" value="1"/>
</dbReference>
<name>A0A9W8LHX9_9FUNG</name>
<reference evidence="10" key="1">
    <citation type="submission" date="2022-07" db="EMBL/GenBank/DDBJ databases">
        <title>Phylogenomic reconstructions and comparative analyses of Kickxellomycotina fungi.</title>
        <authorList>
            <person name="Reynolds N.K."/>
            <person name="Stajich J.E."/>
            <person name="Barry K."/>
            <person name="Grigoriev I.V."/>
            <person name="Crous P."/>
            <person name="Smith M.E."/>
        </authorList>
    </citation>
    <scope>NUCLEOTIDE SEQUENCE</scope>
    <source>
        <strain evidence="10">NBRC 105414</strain>
    </source>
</reference>
<dbReference type="EMBL" id="JANBUL010000167">
    <property type="protein sequence ID" value="KAJ2779697.1"/>
    <property type="molecule type" value="Genomic_DNA"/>
</dbReference>
<dbReference type="PANTHER" id="PTHR13492">
    <property type="entry name" value="RING FINGER PROTEIN 37"/>
    <property type="match status" value="1"/>
</dbReference>
<dbReference type="OrthoDB" id="20295at2759"/>
<dbReference type="InterPro" id="IPR045696">
    <property type="entry name" value="Ubox5_N"/>
</dbReference>
<dbReference type="Gene3D" id="3.30.40.10">
    <property type="entry name" value="Zinc/RING finger domain, C3HC4 (zinc finger)"/>
    <property type="match status" value="1"/>
</dbReference>
<comment type="pathway">
    <text evidence="3">Protein modification; protein ubiquitination.</text>
</comment>
<proteinExistence type="inferred from homology"/>
<evidence type="ECO:0000256" key="4">
    <source>
        <dbReference type="ARBA" id="ARBA00007434"/>
    </source>
</evidence>
<dbReference type="PROSITE" id="PS51698">
    <property type="entry name" value="U_BOX"/>
    <property type="match status" value="1"/>
</dbReference>
<evidence type="ECO:0000313" key="10">
    <source>
        <dbReference type="EMBL" id="KAJ2779697.1"/>
    </source>
</evidence>
<protein>
    <recommendedName>
        <fullName evidence="5">RING-type E3 ubiquitin transferase</fullName>
        <ecNumber evidence="5">2.3.2.27</ecNumber>
    </recommendedName>
</protein>
<organism evidence="10 11">
    <name type="scientific">Coemansia javaensis</name>
    <dbReference type="NCBI Taxonomy" id="2761396"/>
    <lineage>
        <taxon>Eukaryota</taxon>
        <taxon>Fungi</taxon>
        <taxon>Fungi incertae sedis</taxon>
        <taxon>Zoopagomycota</taxon>
        <taxon>Kickxellomycotina</taxon>
        <taxon>Kickxellomycetes</taxon>
        <taxon>Kickxellales</taxon>
        <taxon>Kickxellaceae</taxon>
        <taxon>Coemansia</taxon>
    </lineage>
</organism>
<evidence type="ECO:0000259" key="9">
    <source>
        <dbReference type="PROSITE" id="PS51698"/>
    </source>
</evidence>
<accession>A0A9W8LHX9</accession>
<dbReference type="EC" id="2.3.2.27" evidence="5"/>
<dbReference type="FunFam" id="3.30.40.10:FF:000055">
    <property type="entry name" value="Ubiquitin conjugation factor e4 a"/>
    <property type="match status" value="1"/>
</dbReference>
<keyword evidence="8" id="KW-0833">Ubl conjugation pathway</keyword>
<evidence type="ECO:0000256" key="7">
    <source>
        <dbReference type="ARBA" id="ARBA00022679"/>
    </source>
</evidence>
<evidence type="ECO:0000256" key="3">
    <source>
        <dbReference type="ARBA" id="ARBA00004906"/>
    </source>
</evidence>
<sequence length="307" mass="33093">MELFDFADSRLGTRVECEHPSIAGYEAGGLVDKQRRDVGTCLSPLAARGGFLAESFVKPPAEVVFRLPFPVSLGAVVVSPRARMQVAARVSLFVLRSRGERWDYVGRIEWADDGSACAGAVHNQELSAPAVARLAAAGGSLCEATPGAWAPMERTPDSLHMTAAVKVRIASMHRAGALGVGAVELWAQPSQRLPRAARDDAWARVRRAVATHAIGRPRAEPPRADQPASADCPAEFVDPITHNIMRDPVILPTGARCDRSTIDRHLLAHTTDPFTGLPLAASDIRPDLALQLQVRAWLEQQQAAPYI</sequence>
<dbReference type="InterPro" id="IPR013083">
    <property type="entry name" value="Znf_RING/FYVE/PHD"/>
</dbReference>
<dbReference type="GO" id="GO:0034450">
    <property type="term" value="F:ubiquitin-ubiquitin ligase activity"/>
    <property type="evidence" value="ECO:0007669"/>
    <property type="project" value="TreeGrafter"/>
</dbReference>
<dbReference type="AlphaFoldDB" id="A0A9W8LHX9"/>
<dbReference type="Pfam" id="PF04564">
    <property type="entry name" value="U-box"/>
    <property type="match status" value="1"/>
</dbReference>
<evidence type="ECO:0000313" key="11">
    <source>
        <dbReference type="Proteomes" id="UP001140217"/>
    </source>
</evidence>
<keyword evidence="7" id="KW-0808">Transferase</keyword>
<evidence type="ECO:0000256" key="6">
    <source>
        <dbReference type="ARBA" id="ARBA00022490"/>
    </source>
</evidence>
<dbReference type="GO" id="GO:0005634">
    <property type="term" value="C:nucleus"/>
    <property type="evidence" value="ECO:0007669"/>
    <property type="project" value="TreeGrafter"/>
</dbReference>
<gene>
    <name evidence="10" type="primary">UBOX5</name>
    <name evidence="10" type="ORF">H4R18_003873</name>
</gene>
<comment type="caution">
    <text evidence="10">The sequence shown here is derived from an EMBL/GenBank/DDBJ whole genome shotgun (WGS) entry which is preliminary data.</text>
</comment>
<dbReference type="GO" id="GO:0031625">
    <property type="term" value="F:ubiquitin protein ligase binding"/>
    <property type="evidence" value="ECO:0007669"/>
    <property type="project" value="TreeGrafter"/>
</dbReference>
<evidence type="ECO:0000256" key="8">
    <source>
        <dbReference type="ARBA" id="ARBA00022786"/>
    </source>
</evidence>
<dbReference type="GO" id="GO:0000209">
    <property type="term" value="P:protein polyubiquitination"/>
    <property type="evidence" value="ECO:0007669"/>
    <property type="project" value="TreeGrafter"/>
</dbReference>
<comment type="catalytic activity">
    <reaction evidence="1">
        <text>S-ubiquitinyl-[E2 ubiquitin-conjugating enzyme]-L-cysteine + [acceptor protein]-L-lysine = [E2 ubiquitin-conjugating enzyme]-L-cysteine + N(6)-ubiquitinyl-[acceptor protein]-L-lysine.</text>
        <dbReference type="EC" id="2.3.2.27"/>
    </reaction>
</comment>
<comment type="subcellular location">
    <subcellularLocation>
        <location evidence="2">Cytoplasm</location>
    </subcellularLocation>
</comment>
<dbReference type="SMART" id="SM00504">
    <property type="entry name" value="Ubox"/>
    <property type="match status" value="1"/>
</dbReference>
<keyword evidence="11" id="KW-1185">Reference proteome</keyword>
<dbReference type="PANTHER" id="PTHR13492:SF2">
    <property type="entry name" value="RING FINGER PROTEIN 37"/>
    <property type="match status" value="1"/>
</dbReference>
<evidence type="ECO:0000256" key="1">
    <source>
        <dbReference type="ARBA" id="ARBA00000900"/>
    </source>
</evidence>